<dbReference type="SUPFAM" id="SSF48498">
    <property type="entry name" value="Tetracyclin repressor-like, C-terminal domain"/>
    <property type="match status" value="1"/>
</dbReference>
<dbReference type="PANTHER" id="PTHR30055:SF148">
    <property type="entry name" value="TETR-FAMILY TRANSCRIPTIONAL REGULATOR"/>
    <property type="match status" value="1"/>
</dbReference>
<protein>
    <submittedName>
        <fullName evidence="4">TetR/AcrR family transcriptional regulator</fullName>
    </submittedName>
</protein>
<dbReference type="InterPro" id="IPR050109">
    <property type="entry name" value="HTH-type_TetR-like_transc_reg"/>
</dbReference>
<dbReference type="RefSeq" id="WP_345061515.1">
    <property type="nucleotide sequence ID" value="NZ_BAABCN010000002.1"/>
</dbReference>
<gene>
    <name evidence="4" type="ORF">GCM10022381_02640</name>
</gene>
<accession>A0ABP7K109</accession>
<dbReference type="Proteomes" id="UP001501803">
    <property type="component" value="Unassembled WGS sequence"/>
</dbReference>
<dbReference type="Gene3D" id="1.10.357.10">
    <property type="entry name" value="Tetracycline Repressor, domain 2"/>
    <property type="match status" value="1"/>
</dbReference>
<dbReference type="InterPro" id="IPR036271">
    <property type="entry name" value="Tet_transcr_reg_TetR-rel_C_sf"/>
</dbReference>
<dbReference type="InterPro" id="IPR009057">
    <property type="entry name" value="Homeodomain-like_sf"/>
</dbReference>
<keyword evidence="5" id="KW-1185">Reference proteome</keyword>
<name>A0ABP7K109_9MICO</name>
<evidence type="ECO:0000256" key="2">
    <source>
        <dbReference type="PROSITE-ProRule" id="PRU00335"/>
    </source>
</evidence>
<evidence type="ECO:0000259" key="3">
    <source>
        <dbReference type="PROSITE" id="PS50977"/>
    </source>
</evidence>
<organism evidence="4 5">
    <name type="scientific">Leifsonia kafniensis</name>
    <dbReference type="NCBI Taxonomy" id="475957"/>
    <lineage>
        <taxon>Bacteria</taxon>
        <taxon>Bacillati</taxon>
        <taxon>Actinomycetota</taxon>
        <taxon>Actinomycetes</taxon>
        <taxon>Micrococcales</taxon>
        <taxon>Microbacteriaceae</taxon>
        <taxon>Leifsonia</taxon>
    </lineage>
</organism>
<sequence>MHNVKRPRGARGREGILSSARSLVIESGYEALTVEGIAAAAGVGKQTLYRWWPSKGALVADAFLDDPAIPPSFASTAPTGDGVAWVRAQADYFSSAVGTSVTRALTSATAEDESVAIRVHERFTAPILAGIIDWLAITVPDAAAGATERQRAAADMLLGALVFRMLTRSEPLSGDGAEEVLHLVLAGLRTAAAR</sequence>
<feature type="domain" description="HTH tetR-type" evidence="3">
    <location>
        <begin position="10"/>
        <end position="70"/>
    </location>
</feature>
<dbReference type="PANTHER" id="PTHR30055">
    <property type="entry name" value="HTH-TYPE TRANSCRIPTIONAL REGULATOR RUTR"/>
    <property type="match status" value="1"/>
</dbReference>
<evidence type="ECO:0000313" key="5">
    <source>
        <dbReference type="Proteomes" id="UP001501803"/>
    </source>
</evidence>
<dbReference type="Pfam" id="PF00440">
    <property type="entry name" value="TetR_N"/>
    <property type="match status" value="1"/>
</dbReference>
<keyword evidence="1 2" id="KW-0238">DNA-binding</keyword>
<dbReference type="SUPFAM" id="SSF46689">
    <property type="entry name" value="Homeodomain-like"/>
    <property type="match status" value="1"/>
</dbReference>
<feature type="DNA-binding region" description="H-T-H motif" evidence="2">
    <location>
        <begin position="33"/>
        <end position="52"/>
    </location>
</feature>
<dbReference type="PRINTS" id="PR00455">
    <property type="entry name" value="HTHTETR"/>
</dbReference>
<dbReference type="InterPro" id="IPR001647">
    <property type="entry name" value="HTH_TetR"/>
</dbReference>
<evidence type="ECO:0000256" key="1">
    <source>
        <dbReference type="ARBA" id="ARBA00023125"/>
    </source>
</evidence>
<evidence type="ECO:0000313" key="4">
    <source>
        <dbReference type="EMBL" id="GAA3861836.1"/>
    </source>
</evidence>
<dbReference type="EMBL" id="BAABCN010000002">
    <property type="protein sequence ID" value="GAA3861836.1"/>
    <property type="molecule type" value="Genomic_DNA"/>
</dbReference>
<reference evidence="5" key="1">
    <citation type="journal article" date="2019" name="Int. J. Syst. Evol. Microbiol.">
        <title>The Global Catalogue of Microorganisms (GCM) 10K type strain sequencing project: providing services to taxonomists for standard genome sequencing and annotation.</title>
        <authorList>
            <consortium name="The Broad Institute Genomics Platform"/>
            <consortium name="The Broad Institute Genome Sequencing Center for Infectious Disease"/>
            <person name="Wu L."/>
            <person name="Ma J."/>
        </authorList>
    </citation>
    <scope>NUCLEOTIDE SEQUENCE [LARGE SCALE GENOMIC DNA]</scope>
    <source>
        <strain evidence="5">JCM 17021</strain>
    </source>
</reference>
<proteinExistence type="predicted"/>
<dbReference type="PROSITE" id="PS50977">
    <property type="entry name" value="HTH_TETR_2"/>
    <property type="match status" value="1"/>
</dbReference>
<comment type="caution">
    <text evidence="4">The sequence shown here is derived from an EMBL/GenBank/DDBJ whole genome shotgun (WGS) entry which is preliminary data.</text>
</comment>